<organism evidence="9 10">
    <name type="scientific">Cystoisospora suis</name>
    <dbReference type="NCBI Taxonomy" id="483139"/>
    <lineage>
        <taxon>Eukaryota</taxon>
        <taxon>Sar</taxon>
        <taxon>Alveolata</taxon>
        <taxon>Apicomplexa</taxon>
        <taxon>Conoidasida</taxon>
        <taxon>Coccidia</taxon>
        <taxon>Eucoccidiorida</taxon>
        <taxon>Eimeriorina</taxon>
        <taxon>Sarcocystidae</taxon>
        <taxon>Cystoisospora</taxon>
    </lineage>
</organism>
<evidence type="ECO:0000313" key="9">
    <source>
        <dbReference type="EMBL" id="PHJ20828.1"/>
    </source>
</evidence>
<dbReference type="InterPro" id="IPR014729">
    <property type="entry name" value="Rossmann-like_a/b/a_fold"/>
</dbReference>
<accession>A0A2C6KXG1</accession>
<sequence length="157" mass="17481">MWLHIRSRNSSQGSHSSHTTTSSSSSSHLWSGISLLVIVVILVEVEVVVAVVIICLEVIAAISPDSNSSNSSSSSRIVVEIAERMGRWVDFDRDYKTLDTSFMESVWWVFKQLFNKGLVYRASKIMPFSTACSTPLSNFEANQNYKDVKDPSIVVAF</sequence>
<dbReference type="VEuPathDB" id="ToxoDB:CSUI_005330"/>
<dbReference type="RefSeq" id="XP_067922514.1">
    <property type="nucleotide sequence ID" value="XM_068065506.1"/>
</dbReference>
<dbReference type="InterPro" id="IPR002300">
    <property type="entry name" value="aa-tRNA-synth_Ia"/>
</dbReference>
<dbReference type="GeneID" id="94428717"/>
<dbReference type="InterPro" id="IPR023586">
    <property type="entry name" value="Ile-tRNA-ligase_type2"/>
</dbReference>
<comment type="caution">
    <text evidence="9">The sequence shown here is derived from an EMBL/GenBank/DDBJ whole genome shotgun (WGS) entry which is preliminary data.</text>
</comment>
<evidence type="ECO:0000256" key="6">
    <source>
        <dbReference type="SAM" id="MobiDB-lite"/>
    </source>
</evidence>
<evidence type="ECO:0000256" key="3">
    <source>
        <dbReference type="ARBA" id="ARBA00022840"/>
    </source>
</evidence>
<proteinExistence type="predicted"/>
<dbReference type="GO" id="GO:0006428">
    <property type="term" value="P:isoleucyl-tRNA aminoacylation"/>
    <property type="evidence" value="ECO:0007669"/>
    <property type="project" value="TreeGrafter"/>
</dbReference>
<keyword evidence="3" id="KW-0067">ATP-binding</keyword>
<keyword evidence="7" id="KW-0812">Transmembrane</keyword>
<gene>
    <name evidence="9" type="ORF">CSUI_005330</name>
</gene>
<dbReference type="OrthoDB" id="1706657at2759"/>
<dbReference type="AlphaFoldDB" id="A0A2C6KXG1"/>
<dbReference type="PANTHER" id="PTHR42780">
    <property type="entry name" value="SOLEUCYL-TRNA SYNTHETASE"/>
    <property type="match status" value="1"/>
</dbReference>
<dbReference type="GO" id="GO:0004822">
    <property type="term" value="F:isoleucine-tRNA ligase activity"/>
    <property type="evidence" value="ECO:0007669"/>
    <property type="project" value="InterPro"/>
</dbReference>
<feature type="compositionally biased region" description="Low complexity" evidence="6">
    <location>
        <begin position="10"/>
        <end position="27"/>
    </location>
</feature>
<feature type="non-terminal residue" evidence="9">
    <location>
        <position position="157"/>
    </location>
</feature>
<keyword evidence="4" id="KW-0648">Protein biosynthesis</keyword>
<evidence type="ECO:0000256" key="7">
    <source>
        <dbReference type="SAM" id="Phobius"/>
    </source>
</evidence>
<keyword evidence="7" id="KW-1133">Transmembrane helix</keyword>
<keyword evidence="1" id="KW-0436">Ligase</keyword>
<keyword evidence="2" id="KW-0547">Nucleotide-binding</keyword>
<evidence type="ECO:0000256" key="5">
    <source>
        <dbReference type="ARBA" id="ARBA00023146"/>
    </source>
</evidence>
<keyword evidence="7" id="KW-0472">Membrane</keyword>
<feature type="transmembrane region" description="Helical" evidence="7">
    <location>
        <begin position="29"/>
        <end position="62"/>
    </location>
</feature>
<evidence type="ECO:0000313" key="10">
    <source>
        <dbReference type="Proteomes" id="UP000221165"/>
    </source>
</evidence>
<dbReference type="GO" id="GO:0005524">
    <property type="term" value="F:ATP binding"/>
    <property type="evidence" value="ECO:0007669"/>
    <property type="project" value="UniProtKB-KW"/>
</dbReference>
<dbReference type="Proteomes" id="UP000221165">
    <property type="component" value="Unassembled WGS sequence"/>
</dbReference>
<protein>
    <submittedName>
        <fullName evidence="9">Isoleucyl-trna synthetase family protein</fullName>
    </submittedName>
</protein>
<dbReference type="PANTHER" id="PTHR42780:SF1">
    <property type="entry name" value="ISOLEUCINE--TRNA LIGASE, CYTOPLASMIC"/>
    <property type="match status" value="1"/>
</dbReference>
<evidence type="ECO:0000256" key="2">
    <source>
        <dbReference type="ARBA" id="ARBA00022741"/>
    </source>
</evidence>
<dbReference type="SUPFAM" id="SSF52374">
    <property type="entry name" value="Nucleotidylyl transferase"/>
    <property type="match status" value="1"/>
</dbReference>
<dbReference type="Pfam" id="PF00133">
    <property type="entry name" value="tRNA-synt_1"/>
    <property type="match status" value="1"/>
</dbReference>
<dbReference type="EMBL" id="MIGC01002578">
    <property type="protein sequence ID" value="PHJ20828.1"/>
    <property type="molecule type" value="Genomic_DNA"/>
</dbReference>
<feature type="region of interest" description="Disordered" evidence="6">
    <location>
        <begin position="1"/>
        <end position="27"/>
    </location>
</feature>
<reference evidence="9 10" key="1">
    <citation type="journal article" date="2017" name="Int. J. Parasitol.">
        <title>The genome of the protozoan parasite Cystoisospora suis and a reverse vaccinology approach to identify vaccine candidates.</title>
        <authorList>
            <person name="Palmieri N."/>
            <person name="Shrestha A."/>
            <person name="Ruttkowski B."/>
            <person name="Beck T."/>
            <person name="Vogl C."/>
            <person name="Tomley F."/>
            <person name="Blake D.P."/>
            <person name="Joachim A."/>
        </authorList>
    </citation>
    <scope>NUCLEOTIDE SEQUENCE [LARGE SCALE GENOMIC DNA]</scope>
    <source>
        <strain evidence="9 10">Wien I</strain>
    </source>
</reference>
<evidence type="ECO:0000256" key="1">
    <source>
        <dbReference type="ARBA" id="ARBA00022598"/>
    </source>
</evidence>
<keyword evidence="10" id="KW-1185">Reference proteome</keyword>
<evidence type="ECO:0000259" key="8">
    <source>
        <dbReference type="Pfam" id="PF00133"/>
    </source>
</evidence>
<dbReference type="Gene3D" id="3.40.50.620">
    <property type="entry name" value="HUPs"/>
    <property type="match status" value="1"/>
</dbReference>
<name>A0A2C6KXG1_9APIC</name>
<keyword evidence="5 9" id="KW-0030">Aminoacyl-tRNA synthetase</keyword>
<evidence type="ECO:0000256" key="4">
    <source>
        <dbReference type="ARBA" id="ARBA00022917"/>
    </source>
</evidence>
<feature type="domain" description="Aminoacyl-tRNA synthetase class Ia" evidence="8">
    <location>
        <begin position="79"/>
        <end position="153"/>
    </location>
</feature>